<dbReference type="EMBL" id="CM044702">
    <property type="protein sequence ID" value="KAI5675886.1"/>
    <property type="molecule type" value="Genomic_DNA"/>
</dbReference>
<evidence type="ECO:0000313" key="1">
    <source>
        <dbReference type="EMBL" id="KAI5675886.1"/>
    </source>
</evidence>
<name>A0ACC0BT84_CATRO</name>
<keyword evidence="2" id="KW-1185">Reference proteome</keyword>
<protein>
    <submittedName>
        <fullName evidence="1">Uncharacterized protein</fullName>
    </submittedName>
</protein>
<comment type="caution">
    <text evidence="1">The sequence shown here is derived from an EMBL/GenBank/DDBJ whole genome shotgun (WGS) entry which is preliminary data.</text>
</comment>
<dbReference type="Proteomes" id="UP001060085">
    <property type="component" value="Linkage Group LG02"/>
</dbReference>
<evidence type="ECO:0000313" key="2">
    <source>
        <dbReference type="Proteomes" id="UP001060085"/>
    </source>
</evidence>
<sequence length="116" mass="12990">MRETRRRFPSYYYSLLIILALLLLSQCFPMFSAHDDQTVSKSQALAASSSSVQQAKQVSILDNLQVQIKRRGRRFIPRPAGRSNSAAFGNNQASLCSQVIVALFSVFSISFLLFLV</sequence>
<reference evidence="2" key="1">
    <citation type="journal article" date="2023" name="Nat. Plants">
        <title>Single-cell RNA sequencing provides a high-resolution roadmap for understanding the multicellular compartmentation of specialized metabolism.</title>
        <authorList>
            <person name="Sun S."/>
            <person name="Shen X."/>
            <person name="Li Y."/>
            <person name="Li Y."/>
            <person name="Wang S."/>
            <person name="Li R."/>
            <person name="Zhang H."/>
            <person name="Shen G."/>
            <person name="Guo B."/>
            <person name="Wei J."/>
            <person name="Xu J."/>
            <person name="St-Pierre B."/>
            <person name="Chen S."/>
            <person name="Sun C."/>
        </authorList>
    </citation>
    <scope>NUCLEOTIDE SEQUENCE [LARGE SCALE GENOMIC DNA]</scope>
</reference>
<organism evidence="1 2">
    <name type="scientific">Catharanthus roseus</name>
    <name type="common">Madagascar periwinkle</name>
    <name type="synonym">Vinca rosea</name>
    <dbReference type="NCBI Taxonomy" id="4058"/>
    <lineage>
        <taxon>Eukaryota</taxon>
        <taxon>Viridiplantae</taxon>
        <taxon>Streptophyta</taxon>
        <taxon>Embryophyta</taxon>
        <taxon>Tracheophyta</taxon>
        <taxon>Spermatophyta</taxon>
        <taxon>Magnoliopsida</taxon>
        <taxon>eudicotyledons</taxon>
        <taxon>Gunneridae</taxon>
        <taxon>Pentapetalae</taxon>
        <taxon>asterids</taxon>
        <taxon>lamiids</taxon>
        <taxon>Gentianales</taxon>
        <taxon>Apocynaceae</taxon>
        <taxon>Rauvolfioideae</taxon>
        <taxon>Vinceae</taxon>
        <taxon>Catharanthinae</taxon>
        <taxon>Catharanthus</taxon>
    </lineage>
</organism>
<proteinExistence type="predicted"/>
<gene>
    <name evidence="1" type="ORF">M9H77_06836</name>
</gene>
<accession>A0ACC0BT84</accession>